<sequence>MKTLIVIRHGKAEKKKFGELDSKRKLTSSGILEVENMAKRLLEKNYQIEKIFSSSAERTRQTSKIFALIHQVEDDRIQYFDSLYLSDASHIVETLYHVQDEVQTLAIVGHNPGVTHFSCSVTHSYSVILPPAGIAVIKAHCDDWTQFEAANKTLVEVLLPTP</sequence>
<comment type="caution">
    <text evidence="1">The sequence shown here is derived from an EMBL/GenBank/DDBJ whole genome shotgun (WGS) entry which is preliminary data.</text>
</comment>
<gene>
    <name evidence="1" type="ORF">V2H41_08665</name>
</gene>
<dbReference type="Pfam" id="PF00300">
    <property type="entry name" value="His_Phos_1"/>
    <property type="match status" value="1"/>
</dbReference>
<keyword evidence="2" id="KW-1185">Reference proteome</keyword>
<organism evidence="1 2">
    <name type="scientific">Niabella digestorum</name>
    <dbReference type="NCBI Taxonomy" id="3117701"/>
    <lineage>
        <taxon>Bacteria</taxon>
        <taxon>Pseudomonadati</taxon>
        <taxon>Bacteroidota</taxon>
        <taxon>Chitinophagia</taxon>
        <taxon>Chitinophagales</taxon>
        <taxon>Chitinophagaceae</taxon>
        <taxon>Niabella</taxon>
    </lineage>
</organism>
<dbReference type="SUPFAM" id="SSF53254">
    <property type="entry name" value="Phosphoglycerate mutase-like"/>
    <property type="match status" value="1"/>
</dbReference>
<dbReference type="InterPro" id="IPR013078">
    <property type="entry name" value="His_Pase_superF_clade-1"/>
</dbReference>
<name>A0ABU7RH58_9BACT</name>
<reference evidence="1 2" key="1">
    <citation type="submission" date="2024-01" db="EMBL/GenBank/DDBJ databases">
        <title>Niabella digestum sp. nov., isolated from waste digestion system.</title>
        <authorList>
            <person name="Zhang L."/>
        </authorList>
    </citation>
    <scope>NUCLEOTIDE SEQUENCE [LARGE SCALE GENOMIC DNA]</scope>
    <source>
        <strain evidence="1 2">A18</strain>
    </source>
</reference>
<dbReference type="PANTHER" id="PTHR47623">
    <property type="entry name" value="OS09G0287300 PROTEIN"/>
    <property type="match status" value="1"/>
</dbReference>
<proteinExistence type="predicted"/>
<dbReference type="InterPro" id="IPR029033">
    <property type="entry name" value="His_PPase_superfam"/>
</dbReference>
<accession>A0ABU7RH58</accession>
<dbReference type="Proteomes" id="UP001357452">
    <property type="component" value="Unassembled WGS sequence"/>
</dbReference>
<protein>
    <submittedName>
        <fullName evidence="1">Histidine phosphatase family protein</fullName>
    </submittedName>
</protein>
<evidence type="ECO:0000313" key="1">
    <source>
        <dbReference type="EMBL" id="MEE6187343.1"/>
    </source>
</evidence>
<dbReference type="PANTHER" id="PTHR47623:SF1">
    <property type="entry name" value="OS09G0287300 PROTEIN"/>
    <property type="match status" value="1"/>
</dbReference>
<evidence type="ECO:0000313" key="2">
    <source>
        <dbReference type="Proteomes" id="UP001357452"/>
    </source>
</evidence>
<dbReference type="Gene3D" id="3.40.50.1240">
    <property type="entry name" value="Phosphoglycerate mutase-like"/>
    <property type="match status" value="1"/>
</dbReference>
<dbReference type="EMBL" id="JAZGLY010000004">
    <property type="protein sequence ID" value="MEE6187343.1"/>
    <property type="molecule type" value="Genomic_DNA"/>
</dbReference>
<dbReference type="CDD" id="cd07067">
    <property type="entry name" value="HP_PGM_like"/>
    <property type="match status" value="1"/>
</dbReference>
<dbReference type="RefSeq" id="WP_330974752.1">
    <property type="nucleotide sequence ID" value="NZ_JAZGLY010000004.1"/>
</dbReference>